<feature type="non-terminal residue" evidence="10">
    <location>
        <position position="1669"/>
    </location>
</feature>
<dbReference type="GO" id="GO:0031177">
    <property type="term" value="F:phosphopantetheine binding"/>
    <property type="evidence" value="ECO:0007669"/>
    <property type="project" value="InterPro"/>
</dbReference>
<dbReference type="InterPro" id="IPR016035">
    <property type="entry name" value="Acyl_Trfase/lysoPLipase"/>
</dbReference>
<name>A0A239P864_9ACTN</name>
<dbReference type="InterPro" id="IPR032821">
    <property type="entry name" value="PKS_assoc"/>
</dbReference>
<feature type="non-terminal residue" evidence="10">
    <location>
        <position position="1"/>
    </location>
</feature>
<dbReference type="Proteomes" id="UP000198318">
    <property type="component" value="Unassembled WGS sequence"/>
</dbReference>
<dbReference type="Gene3D" id="3.40.366.10">
    <property type="entry name" value="Malonyl-Coenzyme A Acyl Carrier Protein, domain 2"/>
    <property type="match status" value="2"/>
</dbReference>
<feature type="active site" description="Proton donor; for dehydratase activity" evidence="5">
    <location>
        <position position="402"/>
    </location>
</feature>
<dbReference type="InterPro" id="IPR042104">
    <property type="entry name" value="PKS_dehydratase_sf"/>
</dbReference>
<evidence type="ECO:0000313" key="10">
    <source>
        <dbReference type="EMBL" id="SNT63083.1"/>
    </source>
</evidence>
<organism evidence="10 11">
    <name type="scientific">Actinomadura meyerae</name>
    <dbReference type="NCBI Taxonomy" id="240840"/>
    <lineage>
        <taxon>Bacteria</taxon>
        <taxon>Bacillati</taxon>
        <taxon>Actinomycetota</taxon>
        <taxon>Actinomycetes</taxon>
        <taxon>Streptosporangiales</taxon>
        <taxon>Thermomonosporaceae</taxon>
        <taxon>Actinomadura</taxon>
    </lineage>
</organism>
<dbReference type="InterPro" id="IPR014031">
    <property type="entry name" value="Ketoacyl_synth_C"/>
</dbReference>
<evidence type="ECO:0000259" key="7">
    <source>
        <dbReference type="PROSITE" id="PS50075"/>
    </source>
</evidence>
<sequence length="1669" mass="177819">AVINSPTSTTISGAPDAIRQLVDHYKAQDVDARLIPVDYASHSPHVDTLRDTILRDLADITPTPANTPFYSTVTGQKFNTTGLTAEYWHTNLRNTVQFATTLTNLHDDPTTYIEISPHPILTPAIQHTHPDAQVVATLHRNHPPHTHFLNNTAQLPTTNYTPLYTPHNPHTTPLPTYPFQHRTHWLHTRRDTSAESLGLGSSGHELLKTETELSGSGTLLFTGRLSAQDLPWFADHTVHDTVLLPGAAFVELALHAGKQAGLPHVEELTLESPLLLPEQGGVDLQVTVEPADDDGRRAITVHSRPVTPDAVLSWTRHATGSLTPSPASTSEDEKARHWPPQGAAPVDLTGFYFRLAEHGYQYGPVFQGVTRAWDGPDGRYAEIALPEGTDTSRFGIHPALLDAALHTLLPDAQNEDESIQLPFTWRNVTLHGSGASVLRVELRPGQDQAAITARDPDGNVVMTVGGVALRPIPAKRLASANSTSHRFLFQQEWRTTPVQISGGRLPTYTFIGDDNVEPAAIAEDRHPDLPSLLRAIDAGAQAPEFVVWRCPSLPSAADVVGHTHSLVESVLDLLRAWAEDDRLRSSRLVVLSRQAVSADVDDAIDVPSLGAVWGLVRTAQTEHPDRFVLVDVDNDPASLSALPSALASGHPQLAVRGGDLRTPHIARTAPVGEDLAPESLDPDGTVLITGGTGTLGAIVARHLAAEHGVRHLLLASRSGPDAPGAFELRTELAELGTEVVVAACDITDREALADLLSAIPVRHPLTAVVHTAGVLDDGTLAKLSRDQIGRVLAPKADAAWHLHELTRDKGLKAFILFSSIVGVLGSPGQANYAAANAFLDALAHHRHDLGLPATSLAWGLWDQASGMTRHLGEGDRARLTRAGLSPLTTRQALRLFDTAFTHPGTSLIPAKLDTKALYERRPETSGTALPSSPEEFAELVRAAAASVLGYPGPEAVQAESTFKELGFDSLTAIQIRNRLADATGLRLPATLIFDHPTPVALSAHLHQLVAGAPAEARGRNLRQSVEEPIAIVAMGCRYPGGVSSPEDLWELVEQGRDAITPFPDNRGWDLDALFDPDPDAPGKSYAREGGFLHDADQFDAAFFGISPREATAMDPQQRLLLEVAWETIERAGIDPTTLKDTSTGVYTGVMYNDYAGRLREAPHDLEGHLGNGSAGSVASGRVSFILGLQGPAVSVDTACSSSLVALHLAVQAVRTGECDLALAGGVTVMSSPTMFVEFSRQRGLAFDGRCKPFSAAADGFAGAEGVGLVLLERLSDAQRNGRHILAVIKGSAVNQDGASNGLTAPNGPSQERVIRQALDGARLDFGDVDAVEAHGTGTALGDPIEANALLATYGTRHTPEQPLYLGSIKSNIGHTQAAAGVAGVIKMVQAINHGHLPPSLHADEPSPHINWDAGTVALLSQAQPWPELDRPRRAAVSSFGISGTNAHVILEQAPAPAAEPIRAQTDAGTSAPVLAWPLSAKTPDALRALGQRLLEHLDRHPDVSPVDVGYTLATARASFAHRAVITGTGLDDFRTGLRALATGQTAPGLTLTPPASGDGRIVFVFPGQGSQWAGMATELLHTSPVFADHIQACHDALAPYTDWSLLDLLHQQDEAPDLERVDVVQPALFAVMTALARLWQHHGIHPDAVIGHSQGEIAAAYTAGALSLD</sequence>
<dbReference type="CDD" id="cd00833">
    <property type="entry name" value="PKS"/>
    <property type="match status" value="1"/>
</dbReference>
<evidence type="ECO:0000256" key="2">
    <source>
        <dbReference type="ARBA" id="ARBA00022553"/>
    </source>
</evidence>
<dbReference type="OrthoDB" id="4537517at2"/>
<evidence type="ECO:0000259" key="8">
    <source>
        <dbReference type="PROSITE" id="PS52004"/>
    </source>
</evidence>
<dbReference type="InterPro" id="IPR018201">
    <property type="entry name" value="Ketoacyl_synth_AS"/>
</dbReference>
<dbReference type="SMART" id="SM01294">
    <property type="entry name" value="PKS_PP_betabranch"/>
    <property type="match status" value="1"/>
</dbReference>
<dbReference type="Gene3D" id="1.10.1200.10">
    <property type="entry name" value="ACP-like"/>
    <property type="match status" value="1"/>
</dbReference>
<dbReference type="InterPro" id="IPR014043">
    <property type="entry name" value="Acyl_transferase_dom"/>
</dbReference>
<dbReference type="Pfam" id="PF00550">
    <property type="entry name" value="PP-binding"/>
    <property type="match status" value="1"/>
</dbReference>
<feature type="region of interest" description="N-terminal hotdog fold" evidence="5">
    <location>
        <begin position="204"/>
        <end position="329"/>
    </location>
</feature>
<dbReference type="SUPFAM" id="SSF55048">
    <property type="entry name" value="Probable ACP-binding domain of malonyl-CoA ACP transacylase"/>
    <property type="match status" value="1"/>
</dbReference>
<dbReference type="InterPro" id="IPR055123">
    <property type="entry name" value="SpnB-like_Rossmann"/>
</dbReference>
<dbReference type="PROSITE" id="PS52004">
    <property type="entry name" value="KS3_2"/>
    <property type="match status" value="1"/>
</dbReference>
<dbReference type="PROSITE" id="PS00606">
    <property type="entry name" value="KS3_1"/>
    <property type="match status" value="1"/>
</dbReference>
<feature type="domain" description="PKS/mFAS DH" evidence="9">
    <location>
        <begin position="204"/>
        <end position="478"/>
    </location>
</feature>
<evidence type="ECO:0000259" key="9">
    <source>
        <dbReference type="PROSITE" id="PS52019"/>
    </source>
</evidence>
<dbReference type="Pfam" id="PF22953">
    <property type="entry name" value="SpnB_Rossmann"/>
    <property type="match status" value="1"/>
</dbReference>
<dbReference type="SMART" id="SM00825">
    <property type="entry name" value="PKS_KS"/>
    <property type="match status" value="1"/>
</dbReference>
<keyword evidence="2" id="KW-0597">Phosphoprotein</keyword>
<feature type="region of interest" description="C-terminal hotdog fold" evidence="5">
    <location>
        <begin position="343"/>
        <end position="478"/>
    </location>
</feature>
<dbReference type="SUPFAM" id="SSF51735">
    <property type="entry name" value="NAD(P)-binding Rossmann-fold domains"/>
    <property type="match status" value="2"/>
</dbReference>
<dbReference type="GO" id="GO:0006633">
    <property type="term" value="P:fatty acid biosynthetic process"/>
    <property type="evidence" value="ECO:0007669"/>
    <property type="project" value="InterPro"/>
</dbReference>
<evidence type="ECO:0000256" key="4">
    <source>
        <dbReference type="ARBA" id="ARBA00023315"/>
    </source>
</evidence>
<dbReference type="InterPro" id="IPR009081">
    <property type="entry name" value="PP-bd_ACP"/>
</dbReference>
<dbReference type="Gene3D" id="3.40.50.720">
    <property type="entry name" value="NAD(P)-binding Rossmann-like Domain"/>
    <property type="match status" value="1"/>
</dbReference>
<accession>A0A239P864</accession>
<dbReference type="InterPro" id="IPR016039">
    <property type="entry name" value="Thiolase-like"/>
</dbReference>
<evidence type="ECO:0000256" key="6">
    <source>
        <dbReference type="SAM" id="MobiDB-lite"/>
    </source>
</evidence>
<reference evidence="10 11" key="1">
    <citation type="submission" date="2017-06" db="EMBL/GenBank/DDBJ databases">
        <authorList>
            <person name="Kim H.J."/>
            <person name="Triplett B.A."/>
        </authorList>
    </citation>
    <scope>NUCLEOTIDE SEQUENCE [LARGE SCALE GENOMIC DNA]</scope>
    <source>
        <strain evidence="10 11">DSM 44715</strain>
    </source>
</reference>
<dbReference type="Pfam" id="PF08659">
    <property type="entry name" value="KR"/>
    <property type="match status" value="1"/>
</dbReference>
<dbReference type="PROSITE" id="PS50075">
    <property type="entry name" value="CARRIER"/>
    <property type="match status" value="1"/>
</dbReference>
<dbReference type="InterPro" id="IPR049551">
    <property type="entry name" value="PKS_DH_C"/>
</dbReference>
<dbReference type="SMART" id="SM00827">
    <property type="entry name" value="PKS_AT"/>
    <property type="match status" value="1"/>
</dbReference>
<dbReference type="SMART" id="SM00826">
    <property type="entry name" value="PKS_DH"/>
    <property type="match status" value="1"/>
</dbReference>
<dbReference type="InterPro" id="IPR050091">
    <property type="entry name" value="PKS_NRPS_Biosynth_Enz"/>
</dbReference>
<dbReference type="Pfam" id="PF00109">
    <property type="entry name" value="ketoacyl-synt"/>
    <property type="match status" value="1"/>
</dbReference>
<dbReference type="PROSITE" id="PS00012">
    <property type="entry name" value="PHOSPHOPANTETHEINE"/>
    <property type="match status" value="1"/>
</dbReference>
<dbReference type="InterPro" id="IPR013968">
    <property type="entry name" value="PKS_KR"/>
</dbReference>
<evidence type="ECO:0000313" key="11">
    <source>
        <dbReference type="Proteomes" id="UP000198318"/>
    </source>
</evidence>
<dbReference type="Pfam" id="PF02801">
    <property type="entry name" value="Ketoacyl-synt_C"/>
    <property type="match status" value="1"/>
</dbReference>
<dbReference type="SMART" id="SM00823">
    <property type="entry name" value="PKS_PP"/>
    <property type="match status" value="1"/>
</dbReference>
<dbReference type="InterPro" id="IPR014030">
    <property type="entry name" value="Ketoacyl_synth_N"/>
</dbReference>
<dbReference type="PANTHER" id="PTHR43775:SF51">
    <property type="entry name" value="INACTIVE PHENOLPHTHIOCEROL SYNTHESIS POLYKETIDE SYNTHASE TYPE I PKS1-RELATED"/>
    <property type="match status" value="1"/>
</dbReference>
<evidence type="ECO:0000256" key="3">
    <source>
        <dbReference type="ARBA" id="ARBA00022679"/>
    </source>
</evidence>
<dbReference type="GO" id="GO:0004312">
    <property type="term" value="F:fatty acid synthase activity"/>
    <property type="evidence" value="ECO:0007669"/>
    <property type="project" value="TreeGrafter"/>
</dbReference>
<dbReference type="InterPro" id="IPR016036">
    <property type="entry name" value="Malonyl_transacylase_ACP-bd"/>
</dbReference>
<proteinExistence type="predicted"/>
<dbReference type="Pfam" id="PF00698">
    <property type="entry name" value="Acyl_transf_1"/>
    <property type="match status" value="2"/>
</dbReference>
<dbReference type="Gene3D" id="3.40.47.10">
    <property type="match status" value="1"/>
</dbReference>
<gene>
    <name evidence="10" type="ORF">SAMN05443665_10891</name>
</gene>
<dbReference type="Pfam" id="PF16197">
    <property type="entry name" value="KAsynt_C_assoc"/>
    <property type="match status" value="1"/>
</dbReference>
<dbReference type="SUPFAM" id="SSF47336">
    <property type="entry name" value="ACP-like"/>
    <property type="match status" value="1"/>
</dbReference>
<dbReference type="InterPro" id="IPR049552">
    <property type="entry name" value="PKS_DH_N"/>
</dbReference>
<dbReference type="PANTHER" id="PTHR43775">
    <property type="entry name" value="FATTY ACID SYNTHASE"/>
    <property type="match status" value="1"/>
</dbReference>
<dbReference type="CDD" id="cd08956">
    <property type="entry name" value="KR_3_FAS_SDR_x"/>
    <property type="match status" value="1"/>
</dbReference>
<dbReference type="InterPro" id="IPR057326">
    <property type="entry name" value="KR_dom"/>
</dbReference>
<feature type="compositionally biased region" description="Polar residues" evidence="6">
    <location>
        <begin position="317"/>
        <end position="329"/>
    </location>
</feature>
<feature type="domain" description="Carrier" evidence="7">
    <location>
        <begin position="934"/>
        <end position="1009"/>
    </location>
</feature>
<dbReference type="InterPro" id="IPR049900">
    <property type="entry name" value="PKS_mFAS_DH"/>
</dbReference>
<dbReference type="InterPro" id="IPR020806">
    <property type="entry name" value="PKS_PP-bd"/>
</dbReference>
<protein>
    <submittedName>
        <fullName evidence="10">Phosphopantetheine attachment site</fullName>
    </submittedName>
</protein>
<dbReference type="InterPro" id="IPR020807">
    <property type="entry name" value="PKS_DH"/>
</dbReference>
<dbReference type="EMBL" id="FZOR01000089">
    <property type="protein sequence ID" value="SNT63083.1"/>
    <property type="molecule type" value="Genomic_DNA"/>
</dbReference>
<evidence type="ECO:0000256" key="5">
    <source>
        <dbReference type="PROSITE-ProRule" id="PRU01363"/>
    </source>
</evidence>
<dbReference type="Pfam" id="PF21089">
    <property type="entry name" value="PKS_DH_N"/>
    <property type="match status" value="1"/>
</dbReference>
<dbReference type="InterPro" id="IPR036291">
    <property type="entry name" value="NAD(P)-bd_dom_sf"/>
</dbReference>
<dbReference type="GO" id="GO:0004315">
    <property type="term" value="F:3-oxoacyl-[acyl-carrier-protein] synthase activity"/>
    <property type="evidence" value="ECO:0007669"/>
    <property type="project" value="InterPro"/>
</dbReference>
<dbReference type="Gene3D" id="3.10.129.110">
    <property type="entry name" value="Polyketide synthase dehydratase"/>
    <property type="match status" value="1"/>
</dbReference>
<dbReference type="RefSeq" id="WP_143228366.1">
    <property type="nucleotide sequence ID" value="NZ_FZOR01000089.1"/>
</dbReference>
<dbReference type="InterPro" id="IPR020841">
    <property type="entry name" value="PKS_Beta-ketoAc_synthase_dom"/>
</dbReference>
<feature type="domain" description="Ketosynthase family 3 (KS3)" evidence="8">
    <location>
        <begin position="1026"/>
        <end position="1452"/>
    </location>
</feature>
<dbReference type="InterPro" id="IPR001227">
    <property type="entry name" value="Ac_transferase_dom_sf"/>
</dbReference>
<feature type="region of interest" description="Disordered" evidence="6">
    <location>
        <begin position="317"/>
        <end position="341"/>
    </location>
</feature>
<keyword evidence="3" id="KW-0808">Transferase</keyword>
<keyword evidence="4" id="KW-0012">Acyltransferase</keyword>
<dbReference type="Pfam" id="PF14765">
    <property type="entry name" value="PS-DH"/>
    <property type="match status" value="1"/>
</dbReference>
<dbReference type="SUPFAM" id="SSF53901">
    <property type="entry name" value="Thiolase-like"/>
    <property type="match status" value="1"/>
</dbReference>
<dbReference type="PROSITE" id="PS52019">
    <property type="entry name" value="PKS_MFAS_DH"/>
    <property type="match status" value="1"/>
</dbReference>
<feature type="active site" description="Proton acceptor; for dehydratase activity" evidence="5">
    <location>
        <position position="236"/>
    </location>
</feature>
<evidence type="ECO:0000256" key="1">
    <source>
        <dbReference type="ARBA" id="ARBA00022450"/>
    </source>
</evidence>
<dbReference type="InterPro" id="IPR036736">
    <property type="entry name" value="ACP-like_sf"/>
</dbReference>
<keyword evidence="1" id="KW-0596">Phosphopantetheine</keyword>
<keyword evidence="11" id="KW-1185">Reference proteome</keyword>
<dbReference type="InterPro" id="IPR006162">
    <property type="entry name" value="Ppantetheine_attach_site"/>
</dbReference>
<dbReference type="FunFam" id="3.40.47.10:FF:000019">
    <property type="entry name" value="Polyketide synthase type I"/>
    <property type="match status" value="1"/>
</dbReference>
<dbReference type="SMART" id="SM00822">
    <property type="entry name" value="PKS_KR"/>
    <property type="match status" value="1"/>
</dbReference>
<dbReference type="SUPFAM" id="SSF52151">
    <property type="entry name" value="FabD/lysophospholipase-like"/>
    <property type="match status" value="2"/>
</dbReference>